<keyword evidence="3" id="KW-1185">Reference proteome</keyword>
<name>K9ZIN3_ANACC</name>
<keyword evidence="2" id="KW-0378">Hydrolase</keyword>
<dbReference type="RefSeq" id="WP_015214820.1">
    <property type="nucleotide sequence ID" value="NC_019771.1"/>
</dbReference>
<dbReference type="HOGENOM" id="CLU_020336_13_4_3"/>
<dbReference type="InterPro" id="IPR000073">
    <property type="entry name" value="AB_hydrolase_1"/>
</dbReference>
<accession>K9ZIN3</accession>
<dbReference type="eggNOG" id="COG0596">
    <property type="taxonomic scope" value="Bacteria"/>
</dbReference>
<dbReference type="AlphaFoldDB" id="K9ZIN3"/>
<protein>
    <submittedName>
        <fullName evidence="2">Alpha/beta hydrolase fold-containing protein</fullName>
    </submittedName>
</protein>
<dbReference type="PANTHER" id="PTHR46438">
    <property type="entry name" value="ALPHA/BETA-HYDROLASES SUPERFAMILY PROTEIN"/>
    <property type="match status" value="1"/>
</dbReference>
<dbReference type="Gene3D" id="3.40.50.1820">
    <property type="entry name" value="alpha/beta hydrolase"/>
    <property type="match status" value="1"/>
</dbReference>
<organism evidence="2 3">
    <name type="scientific">Anabaena cylindrica (strain ATCC 27899 / PCC 7122)</name>
    <dbReference type="NCBI Taxonomy" id="272123"/>
    <lineage>
        <taxon>Bacteria</taxon>
        <taxon>Bacillati</taxon>
        <taxon>Cyanobacteriota</taxon>
        <taxon>Cyanophyceae</taxon>
        <taxon>Nostocales</taxon>
        <taxon>Nostocaceae</taxon>
        <taxon>Anabaena</taxon>
    </lineage>
</organism>
<dbReference type="STRING" id="272123.Anacy_2750"/>
<dbReference type="GO" id="GO:0016787">
    <property type="term" value="F:hydrolase activity"/>
    <property type="evidence" value="ECO:0007669"/>
    <property type="project" value="UniProtKB-KW"/>
</dbReference>
<proteinExistence type="predicted"/>
<evidence type="ECO:0000313" key="2">
    <source>
        <dbReference type="EMBL" id="AFZ58185.1"/>
    </source>
</evidence>
<dbReference type="EMBL" id="CP003659">
    <property type="protein sequence ID" value="AFZ58185.1"/>
    <property type="molecule type" value="Genomic_DNA"/>
</dbReference>
<sequence>MLEPLGFEQYSINTSLGRMVYYTATGSPWQDKSEKSDKETLLFLHGFGGGSSAYEWSKVFPAFASEYRVIAPDLIGWGRSEHPQRSYKIEDYLTTIREFIEQTCTTPVTAIASSLTAAFIIRVAIASLSSRRSANAAGIAYPDLFKSLILVTPSGISDFGQDYSRSFFAQLASVPLVDRLLYSTGIATDAGIRSFLEQRQFAESNRVYQEIVDAYLQSAQQPNAEYAALSFVRGDLCFDLSLYIQQLKTPTAIIWGQKSQFTGPEIGRRFAEMNPQAIQYFQALENVGLTPQLELPAVTIGLIRKFLTLLNG</sequence>
<dbReference type="Pfam" id="PF12697">
    <property type="entry name" value="Abhydrolase_6"/>
    <property type="match status" value="1"/>
</dbReference>
<evidence type="ECO:0000313" key="3">
    <source>
        <dbReference type="Proteomes" id="UP000010474"/>
    </source>
</evidence>
<dbReference type="PATRIC" id="fig|272123.3.peg.3001"/>
<dbReference type="SUPFAM" id="SSF53474">
    <property type="entry name" value="alpha/beta-Hydrolases"/>
    <property type="match status" value="1"/>
</dbReference>
<dbReference type="PRINTS" id="PR00111">
    <property type="entry name" value="ABHYDROLASE"/>
</dbReference>
<evidence type="ECO:0000259" key="1">
    <source>
        <dbReference type="Pfam" id="PF12697"/>
    </source>
</evidence>
<feature type="domain" description="AB hydrolase-1" evidence="1">
    <location>
        <begin position="41"/>
        <end position="223"/>
    </location>
</feature>
<reference evidence="3" key="1">
    <citation type="journal article" date="2013" name="Proc. Natl. Acad. Sci. U.S.A.">
        <title>Improving the coverage of the cyanobacterial phylum using diversity-driven genome sequencing.</title>
        <authorList>
            <person name="Shih P.M."/>
            <person name="Wu D."/>
            <person name="Latifi A."/>
            <person name="Axen S.D."/>
            <person name="Fewer D.P."/>
            <person name="Talla E."/>
            <person name="Calteau A."/>
            <person name="Cai F."/>
            <person name="Tandeau de Marsac N."/>
            <person name="Rippka R."/>
            <person name="Herdman M."/>
            <person name="Sivonen K."/>
            <person name="Coursin T."/>
            <person name="Laurent T."/>
            <person name="Goodwin L."/>
            <person name="Nolan M."/>
            <person name="Davenport K.W."/>
            <person name="Han C.S."/>
            <person name="Rubin E.M."/>
            <person name="Eisen J.A."/>
            <person name="Woyke T."/>
            <person name="Gugger M."/>
            <person name="Kerfeld C.A."/>
        </authorList>
    </citation>
    <scope>NUCLEOTIDE SEQUENCE [LARGE SCALE GENOMIC DNA]</scope>
    <source>
        <strain evidence="3">ATCC 27899 / PCC 7122</strain>
    </source>
</reference>
<dbReference type="InterPro" id="IPR029058">
    <property type="entry name" value="AB_hydrolase_fold"/>
</dbReference>
<gene>
    <name evidence="2" type="ordered locus">Anacy_2750</name>
</gene>
<dbReference type="KEGG" id="acy:Anacy_2750"/>
<dbReference type="Proteomes" id="UP000010474">
    <property type="component" value="Chromosome"/>
</dbReference>
<dbReference type="PANTHER" id="PTHR46438:SF2">
    <property type="entry name" value="ALPHA_BETA-HYDROLASES SUPERFAMILY PROTEIN"/>
    <property type="match status" value="1"/>
</dbReference>